<dbReference type="GO" id="GO:0022857">
    <property type="term" value="F:transmembrane transporter activity"/>
    <property type="evidence" value="ECO:0007669"/>
    <property type="project" value="InterPro"/>
</dbReference>
<keyword evidence="10" id="KW-1185">Reference proteome</keyword>
<dbReference type="PROSITE" id="PS50850">
    <property type="entry name" value="MFS"/>
    <property type="match status" value="1"/>
</dbReference>
<evidence type="ECO:0000256" key="3">
    <source>
        <dbReference type="ARBA" id="ARBA00022692"/>
    </source>
</evidence>
<evidence type="ECO:0000313" key="9">
    <source>
        <dbReference type="EMBL" id="KAF2650004.1"/>
    </source>
</evidence>
<feature type="transmembrane region" description="Helical" evidence="7">
    <location>
        <begin position="406"/>
        <end position="426"/>
    </location>
</feature>
<dbReference type="Gene3D" id="1.20.1250.20">
    <property type="entry name" value="MFS general substrate transporter like domains"/>
    <property type="match status" value="1"/>
</dbReference>
<feature type="transmembrane region" description="Helical" evidence="7">
    <location>
        <begin position="111"/>
        <end position="127"/>
    </location>
</feature>
<evidence type="ECO:0000256" key="4">
    <source>
        <dbReference type="ARBA" id="ARBA00022989"/>
    </source>
</evidence>
<evidence type="ECO:0000256" key="5">
    <source>
        <dbReference type="ARBA" id="ARBA00023136"/>
    </source>
</evidence>
<feature type="transmembrane region" description="Helical" evidence="7">
    <location>
        <begin position="243"/>
        <end position="262"/>
    </location>
</feature>
<feature type="transmembrane region" description="Helical" evidence="7">
    <location>
        <begin position="133"/>
        <end position="156"/>
    </location>
</feature>
<dbReference type="Pfam" id="PF06609">
    <property type="entry name" value="TRI12"/>
    <property type="match status" value="1"/>
</dbReference>
<evidence type="ECO:0000256" key="1">
    <source>
        <dbReference type="ARBA" id="ARBA00004141"/>
    </source>
</evidence>
<dbReference type="OrthoDB" id="2587356at2759"/>
<name>A0A6A6SUV6_9PLEO</name>
<feature type="transmembrane region" description="Helical" evidence="7">
    <location>
        <begin position="82"/>
        <end position="99"/>
    </location>
</feature>
<dbReference type="PANTHER" id="PTHR23501:SF195">
    <property type="entry name" value="PEP5"/>
    <property type="match status" value="1"/>
</dbReference>
<evidence type="ECO:0000259" key="8">
    <source>
        <dbReference type="PROSITE" id="PS50850"/>
    </source>
</evidence>
<dbReference type="EMBL" id="MU004470">
    <property type="protein sequence ID" value="KAF2650004.1"/>
    <property type="molecule type" value="Genomic_DNA"/>
</dbReference>
<feature type="transmembrane region" description="Helical" evidence="7">
    <location>
        <begin position="44"/>
        <end position="62"/>
    </location>
</feature>
<dbReference type="Proteomes" id="UP000799324">
    <property type="component" value="Unassembled WGS sequence"/>
</dbReference>
<organism evidence="9 10">
    <name type="scientific">Lophiostoma macrostomum CBS 122681</name>
    <dbReference type="NCBI Taxonomy" id="1314788"/>
    <lineage>
        <taxon>Eukaryota</taxon>
        <taxon>Fungi</taxon>
        <taxon>Dikarya</taxon>
        <taxon>Ascomycota</taxon>
        <taxon>Pezizomycotina</taxon>
        <taxon>Dothideomycetes</taxon>
        <taxon>Pleosporomycetidae</taxon>
        <taxon>Pleosporales</taxon>
        <taxon>Lophiostomataceae</taxon>
        <taxon>Lophiostoma</taxon>
    </lineage>
</organism>
<accession>A0A6A6SUV6</accession>
<proteinExistence type="predicted"/>
<feature type="compositionally biased region" description="Polar residues" evidence="6">
    <location>
        <begin position="1"/>
        <end position="10"/>
    </location>
</feature>
<evidence type="ECO:0000256" key="7">
    <source>
        <dbReference type="SAM" id="Phobius"/>
    </source>
</evidence>
<reference evidence="9" key="1">
    <citation type="journal article" date="2020" name="Stud. Mycol.">
        <title>101 Dothideomycetes genomes: a test case for predicting lifestyles and emergence of pathogens.</title>
        <authorList>
            <person name="Haridas S."/>
            <person name="Albert R."/>
            <person name="Binder M."/>
            <person name="Bloem J."/>
            <person name="Labutti K."/>
            <person name="Salamov A."/>
            <person name="Andreopoulos B."/>
            <person name="Baker S."/>
            <person name="Barry K."/>
            <person name="Bills G."/>
            <person name="Bluhm B."/>
            <person name="Cannon C."/>
            <person name="Castanera R."/>
            <person name="Culley D."/>
            <person name="Daum C."/>
            <person name="Ezra D."/>
            <person name="Gonzalez J."/>
            <person name="Henrissat B."/>
            <person name="Kuo A."/>
            <person name="Liang C."/>
            <person name="Lipzen A."/>
            <person name="Lutzoni F."/>
            <person name="Magnuson J."/>
            <person name="Mondo S."/>
            <person name="Nolan M."/>
            <person name="Ohm R."/>
            <person name="Pangilinan J."/>
            <person name="Park H.-J."/>
            <person name="Ramirez L."/>
            <person name="Alfaro M."/>
            <person name="Sun H."/>
            <person name="Tritt A."/>
            <person name="Yoshinaga Y."/>
            <person name="Zwiers L.-H."/>
            <person name="Turgeon B."/>
            <person name="Goodwin S."/>
            <person name="Spatafora J."/>
            <person name="Crous P."/>
            <person name="Grigoriev I."/>
        </authorList>
    </citation>
    <scope>NUCLEOTIDE SEQUENCE</scope>
    <source>
        <strain evidence="9">CBS 122681</strain>
    </source>
</reference>
<dbReference type="AlphaFoldDB" id="A0A6A6SUV6"/>
<dbReference type="InterPro" id="IPR036259">
    <property type="entry name" value="MFS_trans_sf"/>
</dbReference>
<gene>
    <name evidence="9" type="ORF">K491DRAFT_156403</name>
</gene>
<dbReference type="SUPFAM" id="SSF103473">
    <property type="entry name" value="MFS general substrate transporter"/>
    <property type="match status" value="1"/>
</dbReference>
<dbReference type="PANTHER" id="PTHR23501">
    <property type="entry name" value="MAJOR FACILITATOR SUPERFAMILY"/>
    <property type="match status" value="1"/>
</dbReference>
<keyword evidence="4 7" id="KW-1133">Transmembrane helix</keyword>
<evidence type="ECO:0000256" key="2">
    <source>
        <dbReference type="ARBA" id="ARBA00022448"/>
    </source>
</evidence>
<feature type="transmembrane region" description="Helical" evidence="7">
    <location>
        <begin position="274"/>
        <end position="293"/>
    </location>
</feature>
<feature type="transmembrane region" description="Helical" evidence="7">
    <location>
        <begin position="438"/>
        <end position="461"/>
    </location>
</feature>
<dbReference type="GO" id="GO:0005886">
    <property type="term" value="C:plasma membrane"/>
    <property type="evidence" value="ECO:0007669"/>
    <property type="project" value="TreeGrafter"/>
</dbReference>
<feature type="transmembrane region" description="Helical" evidence="7">
    <location>
        <begin position="313"/>
        <end position="336"/>
    </location>
</feature>
<keyword evidence="5 7" id="KW-0472">Membrane</keyword>
<feature type="region of interest" description="Disordered" evidence="6">
    <location>
        <begin position="1"/>
        <end position="21"/>
    </location>
</feature>
<sequence length="581" mass="61659">MSTMGNTLEKPNTGVEHHEQVGVPPTDEIALEDQDEPTLHFKTWIALISMGVWQYVSLLALVGPPTVLDNIGAGFPNPQWRYWIINASTLVQAALGPIFSSISDVFQVRKSVILCLVTLAFIGSAIIPNSDSIYRVIGGSIMIGFGLAAAPLGYAVPSEIVPRRWRSASQGFINMVGSLGAITGPLVIGALTQKDPDHGWRNFYWVQTGLWGLSAVGILIGYLPPKRTIDRSTAIADLKSIDWIGSAILTAAVTLFLAGFNFESVYGWKSGQVLGPLISGVIAFVAFGLYEMYGTKTGIISHELFEGTGRNSWAILIFAILFFIEGVTFFSIVTFYPSMTSALFTSDPLGVAVRQLPLFCIAGAFTLVYGWASSYLRDIKYPLFVGFAFYTAGIIGLATVQPGQSGVALATLSLAGVGLAGPLILILTGVQLAVPHHLMATATAMVVSCRTLGGSIFTAAYSTALSTRLNSNIPSYLAQAVAQAGLPPSSIGPFIGAFVGKDEAALAQIPGVTPAVLGAAGGAFQRAFADSIRVVYEIAAPFGAVACILCLLLPSFRSIMDHKIEAPLEDQHEHHKNAVKA</sequence>
<keyword evidence="3 7" id="KW-0812">Transmembrane</keyword>
<feature type="transmembrane region" description="Helical" evidence="7">
    <location>
        <begin position="168"/>
        <end position="191"/>
    </location>
</feature>
<dbReference type="InterPro" id="IPR010573">
    <property type="entry name" value="MFS_Str1/Tri12-like"/>
</dbReference>
<keyword evidence="2" id="KW-0813">Transport</keyword>
<feature type="transmembrane region" description="Helical" evidence="7">
    <location>
        <begin position="203"/>
        <end position="223"/>
    </location>
</feature>
<dbReference type="InterPro" id="IPR020846">
    <property type="entry name" value="MFS_dom"/>
</dbReference>
<comment type="subcellular location">
    <subcellularLocation>
        <location evidence="1">Membrane</location>
        <topology evidence="1">Multi-pass membrane protein</topology>
    </subcellularLocation>
</comment>
<feature type="transmembrane region" description="Helical" evidence="7">
    <location>
        <begin position="356"/>
        <end position="376"/>
    </location>
</feature>
<feature type="transmembrane region" description="Helical" evidence="7">
    <location>
        <begin position="534"/>
        <end position="553"/>
    </location>
</feature>
<protein>
    <submittedName>
        <fullName evidence="9">MFS general substrate transporter</fullName>
    </submittedName>
</protein>
<evidence type="ECO:0000256" key="6">
    <source>
        <dbReference type="SAM" id="MobiDB-lite"/>
    </source>
</evidence>
<feature type="domain" description="Major facilitator superfamily (MFS) profile" evidence="8">
    <location>
        <begin position="44"/>
        <end position="558"/>
    </location>
</feature>
<evidence type="ECO:0000313" key="10">
    <source>
        <dbReference type="Proteomes" id="UP000799324"/>
    </source>
</evidence>
<feature type="transmembrane region" description="Helical" evidence="7">
    <location>
        <begin position="383"/>
        <end position="400"/>
    </location>
</feature>